<feature type="region of interest" description="Disordered" evidence="2">
    <location>
        <begin position="89"/>
        <end position="129"/>
    </location>
</feature>
<organism evidence="3 4">
    <name type="scientific">Microbotryum saponariae</name>
    <dbReference type="NCBI Taxonomy" id="289078"/>
    <lineage>
        <taxon>Eukaryota</taxon>
        <taxon>Fungi</taxon>
        <taxon>Dikarya</taxon>
        <taxon>Basidiomycota</taxon>
        <taxon>Pucciniomycotina</taxon>
        <taxon>Microbotryomycetes</taxon>
        <taxon>Microbotryales</taxon>
        <taxon>Microbotryaceae</taxon>
        <taxon>Microbotryum</taxon>
    </lineage>
</organism>
<accession>A0A2X0L4H7</accession>
<keyword evidence="1" id="KW-0175">Coiled coil</keyword>
<feature type="coiled-coil region" evidence="1">
    <location>
        <begin position="136"/>
        <end position="170"/>
    </location>
</feature>
<dbReference type="Proteomes" id="UP000249723">
    <property type="component" value="Unassembled WGS sequence"/>
</dbReference>
<dbReference type="AlphaFoldDB" id="A0A2X0L4H7"/>
<name>A0A2X0L4H7_9BASI</name>
<evidence type="ECO:0000313" key="3">
    <source>
        <dbReference type="EMBL" id="SCZ99810.1"/>
    </source>
</evidence>
<evidence type="ECO:0000313" key="4">
    <source>
        <dbReference type="Proteomes" id="UP000249723"/>
    </source>
</evidence>
<reference evidence="4" key="1">
    <citation type="submission" date="2016-10" db="EMBL/GenBank/DDBJ databases">
        <authorList>
            <person name="Jeantristanb JTB J.-T."/>
            <person name="Ricardo R."/>
        </authorList>
    </citation>
    <scope>NUCLEOTIDE SEQUENCE [LARGE SCALE GENOMIC DNA]</scope>
</reference>
<dbReference type="EMBL" id="FMWP01000098">
    <property type="protein sequence ID" value="SCZ99810.1"/>
    <property type="molecule type" value="Genomic_DNA"/>
</dbReference>
<evidence type="ECO:0000256" key="2">
    <source>
        <dbReference type="SAM" id="MobiDB-lite"/>
    </source>
</evidence>
<keyword evidence="4" id="KW-1185">Reference proteome</keyword>
<sequence length="503" mass="56137">MVAGSRRAERNLLSVFVLFSTSSEEDVACHFFQVRHRQPSISLALALSCILDEQSSTTPESPTTNASSLRTPSSILLELASVLPTTANRYAANSPWPNPPTRRETPPPRPRRPSRANPPKSPPTHSPHPLQAAAVITSLESRLAESEALRRDSETRIRKLEQMVERLMRESTAPAGGRSGRLCRGIRDGPSSAVISSRWRGTLPDREGLWTGDHPERLVIFTAFGESYLSLLCDISTSDLFDTSRVIQLVATLFFRTTTRQRRQSPLDWAVEAMRDALGEGRPHCWTSLMKAVGRRWPDPGFADRVAQDFHGCRQSSSRAYDHVGEWRARYRAFVHDNDSFTLSPLQLATTFYQSLSDSSKREVRAGMLREYHDNSLVTIGRFGLKVPSIDEITEWAAIADDISPPPSVPTPPSRTATYGAIVKAPRVSPPATNTPTVDERFPIRRARWVDRATKWQQSHLWKDRSTWFSPAPSGVPVKSPLSARQGRLGRCAHLLARPRLGT</sequence>
<gene>
    <name evidence="3" type="ORF">BZ3500_MVSOF-1268-A1-R1_C103G00567</name>
</gene>
<protein>
    <submittedName>
        <fullName evidence="3">BZ3500_MvSof-1268-A1-R1_C103g00567 protein</fullName>
    </submittedName>
</protein>
<proteinExistence type="predicted"/>
<evidence type="ECO:0000256" key="1">
    <source>
        <dbReference type="SAM" id="Coils"/>
    </source>
</evidence>